<comment type="function">
    <text evidence="7">SbcCD cleaves DNA hairpin structures. These structures can inhibit DNA replication and are intermediates in certain DNA recombination reactions. The complex acts as a 3'-&gt;5' double strand exonuclease that can open hairpins. It also has a 5' single-strand endonuclease activity.</text>
</comment>
<dbReference type="NCBIfam" id="TIGR00619">
    <property type="entry name" value="sbcd"/>
    <property type="match status" value="1"/>
</dbReference>
<dbReference type="GO" id="GO:0008408">
    <property type="term" value="F:3'-5' exonuclease activity"/>
    <property type="evidence" value="ECO:0007669"/>
    <property type="project" value="InterPro"/>
</dbReference>
<dbReference type="AlphaFoldDB" id="C0EE10"/>
<evidence type="ECO:0000256" key="7">
    <source>
        <dbReference type="RuleBase" id="RU363069"/>
    </source>
</evidence>
<gene>
    <name evidence="7" type="primary">sbcD</name>
    <name evidence="10" type="ORF">CLOSTMETH_02089</name>
</gene>
<dbReference type="STRING" id="537013.CLOSTMETH_02089"/>
<evidence type="ECO:0000256" key="5">
    <source>
        <dbReference type="ARBA" id="ARBA00022801"/>
    </source>
</evidence>
<name>C0EE10_9FIRM</name>
<feature type="domain" description="Calcineurin-like phosphoesterase" evidence="8">
    <location>
        <begin position="1"/>
        <end position="220"/>
    </location>
</feature>
<dbReference type="PANTHER" id="PTHR30337:SF0">
    <property type="entry name" value="NUCLEASE SBCCD SUBUNIT D"/>
    <property type="match status" value="1"/>
</dbReference>
<reference evidence="10 11" key="1">
    <citation type="submission" date="2009-01" db="EMBL/GenBank/DDBJ databases">
        <authorList>
            <person name="Fulton L."/>
            <person name="Clifton S."/>
            <person name="Fulton B."/>
            <person name="Xu J."/>
            <person name="Minx P."/>
            <person name="Pepin K.H."/>
            <person name="Johnson M."/>
            <person name="Bhonagiri V."/>
            <person name="Nash W.E."/>
            <person name="Mardis E.R."/>
            <person name="Wilson R.K."/>
        </authorList>
    </citation>
    <scope>NUCLEOTIDE SEQUENCE [LARGE SCALE GENOMIC DNA]</scope>
    <source>
        <strain evidence="10 11">DSM 5476</strain>
    </source>
</reference>
<dbReference type="Pfam" id="PF00149">
    <property type="entry name" value="Metallophos"/>
    <property type="match status" value="1"/>
</dbReference>
<evidence type="ECO:0000256" key="4">
    <source>
        <dbReference type="ARBA" id="ARBA00022722"/>
    </source>
</evidence>
<comment type="similarity">
    <text evidence="1 7">Belongs to the SbcD family.</text>
</comment>
<evidence type="ECO:0000256" key="6">
    <source>
        <dbReference type="ARBA" id="ARBA00022839"/>
    </source>
</evidence>
<keyword evidence="4 7" id="KW-0540">Nuclease</keyword>
<comment type="caution">
    <text evidence="10">The sequence shown here is derived from an EMBL/GenBank/DDBJ whole genome shotgun (WGS) entry which is preliminary data.</text>
</comment>
<evidence type="ECO:0000256" key="1">
    <source>
        <dbReference type="ARBA" id="ARBA00010555"/>
    </source>
</evidence>
<protein>
    <recommendedName>
        <fullName evidence="3 7">Nuclease SbcCD subunit D</fullName>
    </recommendedName>
</protein>
<accession>C0EE10</accession>
<evidence type="ECO:0000313" key="10">
    <source>
        <dbReference type="EMBL" id="EEG30358.1"/>
    </source>
</evidence>
<evidence type="ECO:0000256" key="2">
    <source>
        <dbReference type="ARBA" id="ARBA00011322"/>
    </source>
</evidence>
<dbReference type="PANTHER" id="PTHR30337">
    <property type="entry name" value="COMPONENT OF ATP-DEPENDENT DSDNA EXONUCLEASE"/>
    <property type="match status" value="1"/>
</dbReference>
<dbReference type="GO" id="GO:0006310">
    <property type="term" value="P:DNA recombination"/>
    <property type="evidence" value="ECO:0007669"/>
    <property type="project" value="UniProtKB-KW"/>
</dbReference>
<reference evidence="10 11" key="2">
    <citation type="submission" date="2009-02" db="EMBL/GenBank/DDBJ databases">
        <title>Draft genome sequence of Clostridium methylpentosum (DSM 5476).</title>
        <authorList>
            <person name="Sudarsanam P."/>
            <person name="Ley R."/>
            <person name="Guruge J."/>
            <person name="Turnbaugh P.J."/>
            <person name="Mahowald M."/>
            <person name="Liep D."/>
            <person name="Gordon J."/>
        </authorList>
    </citation>
    <scope>NUCLEOTIDE SEQUENCE [LARGE SCALE GENOMIC DNA]</scope>
    <source>
        <strain evidence="10 11">DSM 5476</strain>
    </source>
</reference>
<keyword evidence="7" id="KW-0255">Endonuclease</keyword>
<evidence type="ECO:0000259" key="9">
    <source>
        <dbReference type="Pfam" id="PF12320"/>
    </source>
</evidence>
<dbReference type="EMBL" id="ACEC01000066">
    <property type="protein sequence ID" value="EEG30358.1"/>
    <property type="molecule type" value="Genomic_DNA"/>
</dbReference>
<dbReference type="InterPro" id="IPR029052">
    <property type="entry name" value="Metallo-depent_PP-like"/>
</dbReference>
<evidence type="ECO:0000313" key="11">
    <source>
        <dbReference type="Proteomes" id="UP000003340"/>
    </source>
</evidence>
<sequence>MKVVHTSDWHIGRTLGGYSLLEDQEYFLKQLAAFLVKQRADALIIAGDLYDRAVPSAQAVALLDRFLSDVVLQKKIPVLAIAGNHDSPERLSFSNRFLEQGGLYLQGTVEQGVKRVDLGQVHFYLLPYLEPAAVRQLFPDEAIHSFDQAVEAVARHFLYDELSGGKNILISHGFWINQSDSHENSIQFSESERSVGGSDAVDLSRFSMFDYVALGHLHAPQQASLNARYSGSPLKYSVSEAKQKKSVTLLDIGENEIKVSAHTFAPLRDVRVVEGALAEVVKSPSDDYVFVNLTDREYQLDAIGSLRGAFPHILGLQYVRIQYNNVASGAEAVLSKSPLELFEEFYQSSTGEPMQPEQKKLIGQLLDELGGSQHETSKP</sequence>
<evidence type="ECO:0000256" key="3">
    <source>
        <dbReference type="ARBA" id="ARBA00013365"/>
    </source>
</evidence>
<dbReference type="InterPro" id="IPR026843">
    <property type="entry name" value="SbcD_C"/>
</dbReference>
<dbReference type="Gene3D" id="3.60.21.10">
    <property type="match status" value="1"/>
</dbReference>
<evidence type="ECO:0000259" key="8">
    <source>
        <dbReference type="Pfam" id="PF00149"/>
    </source>
</evidence>
<dbReference type="HOGENOM" id="CLU_038045_0_1_9"/>
<dbReference type="CDD" id="cd00840">
    <property type="entry name" value="MPP_Mre11_N"/>
    <property type="match status" value="1"/>
</dbReference>
<keyword evidence="6 7" id="KW-0269">Exonuclease</keyword>
<proteinExistence type="inferred from homology"/>
<dbReference type="InterPro" id="IPR050535">
    <property type="entry name" value="DNA_Repair-Maintenance_Comp"/>
</dbReference>
<comment type="subunit">
    <text evidence="2 7">Heterodimer of SbcC and SbcD.</text>
</comment>
<dbReference type="Proteomes" id="UP000003340">
    <property type="component" value="Unassembled WGS sequence"/>
</dbReference>
<keyword evidence="7" id="KW-0235">DNA replication</keyword>
<dbReference type="InterPro" id="IPR041796">
    <property type="entry name" value="Mre11_N"/>
</dbReference>
<dbReference type="GO" id="GO:0004519">
    <property type="term" value="F:endonuclease activity"/>
    <property type="evidence" value="ECO:0007669"/>
    <property type="project" value="UniProtKB-KW"/>
</dbReference>
<dbReference type="InterPro" id="IPR004843">
    <property type="entry name" value="Calcineurin-like_PHP"/>
</dbReference>
<dbReference type="InterPro" id="IPR004593">
    <property type="entry name" value="SbcD"/>
</dbReference>
<organism evidence="10 11">
    <name type="scientific">[Clostridium] methylpentosum DSM 5476</name>
    <dbReference type="NCBI Taxonomy" id="537013"/>
    <lineage>
        <taxon>Bacteria</taxon>
        <taxon>Bacillati</taxon>
        <taxon>Bacillota</taxon>
        <taxon>Clostridia</taxon>
        <taxon>Eubacteriales</taxon>
        <taxon>Oscillospiraceae</taxon>
        <taxon>Oscillospiraceae incertae sedis</taxon>
    </lineage>
</organism>
<keyword evidence="5 7" id="KW-0378">Hydrolase</keyword>
<keyword evidence="11" id="KW-1185">Reference proteome</keyword>
<dbReference type="SUPFAM" id="SSF56300">
    <property type="entry name" value="Metallo-dependent phosphatases"/>
    <property type="match status" value="1"/>
</dbReference>
<feature type="domain" description="Nuclease SbcCD subunit D C-terminal" evidence="9">
    <location>
        <begin position="266"/>
        <end position="349"/>
    </location>
</feature>
<dbReference type="Pfam" id="PF12320">
    <property type="entry name" value="SbcD_C"/>
    <property type="match status" value="1"/>
</dbReference>
<dbReference type="GO" id="GO:0006260">
    <property type="term" value="P:DNA replication"/>
    <property type="evidence" value="ECO:0007669"/>
    <property type="project" value="UniProtKB-KW"/>
</dbReference>
<keyword evidence="7" id="KW-0233">DNA recombination</keyword>
<dbReference type="eggNOG" id="COG0420">
    <property type="taxonomic scope" value="Bacteria"/>
</dbReference>